<gene>
    <name evidence="1" type="ORF">ASZ90_014988</name>
</gene>
<proteinExistence type="predicted"/>
<comment type="caution">
    <text evidence="1">The sequence shown here is derived from an EMBL/GenBank/DDBJ whole genome shotgun (WGS) entry which is preliminary data.</text>
</comment>
<reference evidence="1" key="1">
    <citation type="journal article" date="2015" name="Proc. Natl. Acad. Sci. U.S.A.">
        <title>Networks of energetic and metabolic interactions define dynamics in microbial communities.</title>
        <authorList>
            <person name="Embree M."/>
            <person name="Liu J.K."/>
            <person name="Al-Bassam M.M."/>
            <person name="Zengler K."/>
        </authorList>
    </citation>
    <scope>NUCLEOTIDE SEQUENCE</scope>
</reference>
<evidence type="ECO:0000313" key="1">
    <source>
        <dbReference type="EMBL" id="KUG15351.1"/>
    </source>
</evidence>
<accession>A0A0W8F366</accession>
<dbReference type="EMBL" id="LNQE01001561">
    <property type="protein sequence ID" value="KUG15351.1"/>
    <property type="molecule type" value="Genomic_DNA"/>
</dbReference>
<organism evidence="1">
    <name type="scientific">hydrocarbon metagenome</name>
    <dbReference type="NCBI Taxonomy" id="938273"/>
    <lineage>
        <taxon>unclassified sequences</taxon>
        <taxon>metagenomes</taxon>
        <taxon>ecological metagenomes</taxon>
    </lineage>
</organism>
<protein>
    <submittedName>
        <fullName evidence="1">Uncharacterized protein</fullName>
    </submittedName>
</protein>
<name>A0A0W8F366_9ZZZZ</name>
<sequence>MSSPDPGSSPGDLRAGIASHLQMIEARYPLTITNKDQVAGRTLGKTHDQRGFLSIALPLNHRAAVNGITGEVVIPEKVLDLLLQRVCQNRSNIRGPSWTLPGSS</sequence>
<dbReference type="AlphaFoldDB" id="A0A0W8F366"/>